<dbReference type="Proteomes" id="UP000642070">
    <property type="component" value="Unassembled WGS sequence"/>
</dbReference>
<feature type="region of interest" description="Disordered" evidence="1">
    <location>
        <begin position="31"/>
        <end position="55"/>
    </location>
</feature>
<proteinExistence type="predicted"/>
<dbReference type="AlphaFoldDB" id="A0A917X0U4"/>
<reference evidence="2" key="1">
    <citation type="journal article" date="2014" name="Int. J. Syst. Evol. Microbiol.">
        <title>Complete genome sequence of Corynebacterium casei LMG S-19264T (=DSM 44701T), isolated from a smear-ripened cheese.</title>
        <authorList>
            <consortium name="US DOE Joint Genome Institute (JGI-PGF)"/>
            <person name="Walter F."/>
            <person name="Albersmeier A."/>
            <person name="Kalinowski J."/>
            <person name="Ruckert C."/>
        </authorList>
    </citation>
    <scope>NUCLEOTIDE SEQUENCE</scope>
    <source>
        <strain evidence="2">JCM 19831</strain>
    </source>
</reference>
<comment type="caution">
    <text evidence="2">The sequence shown here is derived from an EMBL/GenBank/DDBJ whole genome shotgun (WGS) entry which is preliminary data.</text>
</comment>
<keyword evidence="3" id="KW-1185">Reference proteome</keyword>
<evidence type="ECO:0000313" key="2">
    <source>
        <dbReference type="EMBL" id="GGM50022.1"/>
    </source>
</evidence>
<protein>
    <submittedName>
        <fullName evidence="2">Uncharacterized protein</fullName>
    </submittedName>
</protein>
<accession>A0A917X0U4</accession>
<evidence type="ECO:0000313" key="3">
    <source>
        <dbReference type="Proteomes" id="UP000642070"/>
    </source>
</evidence>
<sequence length="77" mass="8161">MQVTLETERSTTVRGTVELLFFFGARRHPASLGRHRPAAGPGPRSGRADDGHTAAGHRALGEAAFPAQGFNAPLPTR</sequence>
<gene>
    <name evidence="2" type="ORF">GCM10007977_059650</name>
</gene>
<dbReference type="EMBL" id="BMPI01000032">
    <property type="protein sequence ID" value="GGM50022.1"/>
    <property type="molecule type" value="Genomic_DNA"/>
</dbReference>
<reference evidence="2" key="2">
    <citation type="submission" date="2020-09" db="EMBL/GenBank/DDBJ databases">
        <authorList>
            <person name="Sun Q."/>
            <person name="Ohkuma M."/>
        </authorList>
    </citation>
    <scope>NUCLEOTIDE SEQUENCE</scope>
    <source>
        <strain evidence="2">JCM 19831</strain>
    </source>
</reference>
<name>A0A917X0U4_9ACTN</name>
<evidence type="ECO:0000256" key="1">
    <source>
        <dbReference type="SAM" id="MobiDB-lite"/>
    </source>
</evidence>
<organism evidence="2 3">
    <name type="scientific">Dactylosporangium sucinum</name>
    <dbReference type="NCBI Taxonomy" id="1424081"/>
    <lineage>
        <taxon>Bacteria</taxon>
        <taxon>Bacillati</taxon>
        <taxon>Actinomycetota</taxon>
        <taxon>Actinomycetes</taxon>
        <taxon>Micromonosporales</taxon>
        <taxon>Micromonosporaceae</taxon>
        <taxon>Dactylosporangium</taxon>
    </lineage>
</organism>